<dbReference type="Proteomes" id="UP000249524">
    <property type="component" value="Unassembled WGS sequence"/>
</dbReference>
<sequence>MHTVSPLLARVTATAAVTAPRALQHVAVLVVAPGEAEAAAAPFAPDVVATTLEDVGLARQLADRLGARHVCLEACANDRLGCTRPQLASCWPASERLLHNPARRARDEAFYRTMVEGQGAVPCADALTAGYRRNFALCASLARRVTPGQRVLLIAGSNEGLLRQCIAETPGLRLVEPAPRD</sequence>
<evidence type="ECO:0000313" key="1">
    <source>
        <dbReference type="EMBL" id="RAK67764.1"/>
    </source>
</evidence>
<comment type="caution">
    <text evidence="1">The sequence shown here is derived from an EMBL/GenBank/DDBJ whole genome shotgun (WGS) entry which is preliminary data.</text>
</comment>
<dbReference type="AlphaFoldDB" id="A0A328BPA8"/>
<keyword evidence="2" id="KW-1185">Reference proteome</keyword>
<evidence type="ECO:0000313" key="2">
    <source>
        <dbReference type="Proteomes" id="UP000249524"/>
    </source>
</evidence>
<dbReference type="OrthoDB" id="69432at2"/>
<name>A0A328BPA8_9CAUL</name>
<proteinExistence type="predicted"/>
<accession>A0A328BPA8</accession>
<dbReference type="EMBL" id="QFYS01000002">
    <property type="protein sequence ID" value="RAK67764.1"/>
    <property type="molecule type" value="Genomic_DNA"/>
</dbReference>
<dbReference type="RefSeq" id="WP_111275373.1">
    <property type="nucleotide sequence ID" value="NZ_QFYS01000002.1"/>
</dbReference>
<reference evidence="1 2" key="1">
    <citation type="submission" date="2018-05" db="EMBL/GenBank/DDBJ databases">
        <authorList>
            <person name="Lanie J.A."/>
            <person name="Ng W.-L."/>
            <person name="Kazmierczak K.M."/>
            <person name="Andrzejewski T.M."/>
            <person name="Davidsen T.M."/>
            <person name="Wayne K.J."/>
            <person name="Tettelin H."/>
            <person name="Glass J.I."/>
            <person name="Rusch D."/>
            <person name="Podicherti R."/>
            <person name="Tsui H.-C.T."/>
            <person name="Winkler M.E."/>
        </authorList>
    </citation>
    <scope>NUCLEOTIDE SEQUENCE [LARGE SCALE GENOMIC DNA]</scope>
    <source>
        <strain evidence="1 2">BUT-10</strain>
    </source>
</reference>
<protein>
    <submittedName>
        <fullName evidence="1">Uncharacterized protein</fullName>
    </submittedName>
</protein>
<gene>
    <name evidence="1" type="ORF">DJ019_07645</name>
</gene>
<organism evidence="1 2">
    <name type="scientific">Phenylobacterium kunshanense</name>
    <dbReference type="NCBI Taxonomy" id="1445034"/>
    <lineage>
        <taxon>Bacteria</taxon>
        <taxon>Pseudomonadati</taxon>
        <taxon>Pseudomonadota</taxon>
        <taxon>Alphaproteobacteria</taxon>
        <taxon>Caulobacterales</taxon>
        <taxon>Caulobacteraceae</taxon>
        <taxon>Phenylobacterium</taxon>
    </lineage>
</organism>